<evidence type="ECO:0000313" key="2">
    <source>
        <dbReference type="EMBL" id="KAL1801187.1"/>
    </source>
</evidence>
<name>A0ABR3UXM0_9PLEO</name>
<evidence type="ECO:0000259" key="1">
    <source>
        <dbReference type="PROSITE" id="PS51819"/>
    </source>
</evidence>
<dbReference type="Gene3D" id="3.10.180.10">
    <property type="entry name" value="2,3-Dihydroxybiphenyl 1,2-Dioxygenase, domain 1"/>
    <property type="match status" value="1"/>
</dbReference>
<dbReference type="PROSITE" id="PS51819">
    <property type="entry name" value="VOC"/>
    <property type="match status" value="1"/>
</dbReference>
<dbReference type="RefSeq" id="XP_069311771.1">
    <property type="nucleotide sequence ID" value="XM_069446830.1"/>
</dbReference>
<organism evidence="2 3">
    <name type="scientific">Alternaria dauci</name>
    <dbReference type="NCBI Taxonomy" id="48095"/>
    <lineage>
        <taxon>Eukaryota</taxon>
        <taxon>Fungi</taxon>
        <taxon>Dikarya</taxon>
        <taxon>Ascomycota</taxon>
        <taxon>Pezizomycotina</taxon>
        <taxon>Dothideomycetes</taxon>
        <taxon>Pleosporomycetidae</taxon>
        <taxon>Pleosporales</taxon>
        <taxon>Pleosporineae</taxon>
        <taxon>Pleosporaceae</taxon>
        <taxon>Alternaria</taxon>
        <taxon>Alternaria sect. Porri</taxon>
    </lineage>
</organism>
<dbReference type="Proteomes" id="UP001578633">
    <property type="component" value="Chromosome 1"/>
</dbReference>
<dbReference type="EMBL" id="JBHGVX010000001">
    <property type="protein sequence ID" value="KAL1801187.1"/>
    <property type="molecule type" value="Genomic_DNA"/>
</dbReference>
<gene>
    <name evidence="2" type="ORF">ACET3X_001529</name>
</gene>
<evidence type="ECO:0000313" key="3">
    <source>
        <dbReference type="Proteomes" id="UP001578633"/>
    </source>
</evidence>
<dbReference type="GeneID" id="96081851"/>
<comment type="caution">
    <text evidence="2">The sequence shown here is derived from an EMBL/GenBank/DDBJ whole genome shotgun (WGS) entry which is preliminary data.</text>
</comment>
<dbReference type="Pfam" id="PF13468">
    <property type="entry name" value="Glyoxalase_3"/>
    <property type="match status" value="1"/>
</dbReference>
<dbReference type="InterPro" id="IPR025870">
    <property type="entry name" value="Glyoxalase-like_dom"/>
</dbReference>
<keyword evidence="3" id="KW-1185">Reference proteome</keyword>
<reference evidence="2 3" key="1">
    <citation type="submission" date="2024-09" db="EMBL/GenBank/DDBJ databases">
        <title>T2T genomes of carrot and Alternaria dauci and their utility for understanding host-pathogen interaction during carrot leaf blight disease.</title>
        <authorList>
            <person name="Liu W."/>
            <person name="Xu S."/>
            <person name="Ou C."/>
            <person name="Liu X."/>
            <person name="Zhuang F."/>
            <person name="Deng X.W."/>
        </authorList>
    </citation>
    <scope>NUCLEOTIDE SEQUENCE [LARGE SCALE GENOMIC DNA]</scope>
    <source>
        <strain evidence="2 3">A2016</strain>
    </source>
</reference>
<accession>A0ABR3UXM0</accession>
<feature type="domain" description="VOC" evidence="1">
    <location>
        <begin position="9"/>
        <end position="133"/>
    </location>
</feature>
<sequence length="361" mass="40236">MSLGPAPTRLRQIALVAKDIERAKQLITHVLGTEVVFEDPAVGQWGLKNFLVPIGGDFIEVVSPIKPGTTAGRFLERHGDGGYMIIMQTEDAKKRREHIEAKGLSRVIFEHDHGDSVYIQYHPKGIKGGIMPELDSHVPGTENPTPVQSRFSPWHACGPDVERYTASMKKTQHLTLQGCVLRLQPGDLDHEAAARQWEEIFGVARSRDLLAFTNARLGFIPGRKGQSEGLVSITIGVKGKSEYDAILERARNAGLWNNGGVDMCGRAIRFDMALCMPRMPQPAGQGLSKTVLRYQQIELPVLCHHVYRRRVSDSVHCFKLENFFINAMAKNANLSGQMKGSGRWRLRDSLQKRRIVASILT</sequence>
<protein>
    <recommendedName>
        <fullName evidence="1">VOC domain-containing protein</fullName>
    </recommendedName>
</protein>
<dbReference type="InterPro" id="IPR037523">
    <property type="entry name" value="VOC_core"/>
</dbReference>
<proteinExistence type="predicted"/>
<dbReference type="InterPro" id="IPR029068">
    <property type="entry name" value="Glyas_Bleomycin-R_OHBP_Dase"/>
</dbReference>
<dbReference type="SUPFAM" id="SSF54593">
    <property type="entry name" value="Glyoxalase/Bleomycin resistance protein/Dihydroxybiphenyl dioxygenase"/>
    <property type="match status" value="1"/>
</dbReference>